<dbReference type="InterPro" id="IPR036490">
    <property type="entry name" value="ThsB_TIR-like_sf"/>
</dbReference>
<organism evidence="2 3">
    <name type="scientific">Tumebacillus lipolyticus</name>
    <dbReference type="NCBI Taxonomy" id="1280370"/>
    <lineage>
        <taxon>Bacteria</taxon>
        <taxon>Bacillati</taxon>
        <taxon>Bacillota</taxon>
        <taxon>Bacilli</taxon>
        <taxon>Bacillales</taxon>
        <taxon>Alicyclobacillaceae</taxon>
        <taxon>Tumebacillus</taxon>
    </lineage>
</organism>
<evidence type="ECO:0000313" key="2">
    <source>
        <dbReference type="EMBL" id="MFD2170065.1"/>
    </source>
</evidence>
<dbReference type="RefSeq" id="WP_386045704.1">
    <property type="nucleotide sequence ID" value="NZ_JBHUIO010000005.1"/>
</dbReference>
<reference evidence="3" key="1">
    <citation type="journal article" date="2019" name="Int. J. Syst. Evol. Microbiol.">
        <title>The Global Catalogue of Microorganisms (GCM) 10K type strain sequencing project: providing services to taxonomists for standard genome sequencing and annotation.</title>
        <authorList>
            <consortium name="The Broad Institute Genomics Platform"/>
            <consortium name="The Broad Institute Genome Sequencing Center for Infectious Disease"/>
            <person name="Wu L."/>
            <person name="Ma J."/>
        </authorList>
    </citation>
    <scope>NUCLEOTIDE SEQUENCE [LARGE SCALE GENOMIC DNA]</scope>
    <source>
        <strain evidence="3">CGMCC 1.13574</strain>
    </source>
</reference>
<dbReference type="Pfam" id="PF08937">
    <property type="entry name" value="ThsB_TIR"/>
    <property type="match status" value="1"/>
</dbReference>
<keyword evidence="3" id="KW-1185">Reference proteome</keyword>
<comment type="caution">
    <text evidence="2">The sequence shown here is derived from an EMBL/GenBank/DDBJ whole genome shotgun (WGS) entry which is preliminary data.</text>
</comment>
<evidence type="ECO:0000259" key="1">
    <source>
        <dbReference type="Pfam" id="PF08937"/>
    </source>
</evidence>
<gene>
    <name evidence="2" type="ORF">ACFSOY_08655</name>
</gene>
<feature type="domain" description="Thoeris protein ThsB TIR-like" evidence="1">
    <location>
        <begin position="6"/>
        <end position="103"/>
    </location>
</feature>
<dbReference type="Gene3D" id="3.40.50.9200">
    <property type="entry name" value="Hypothetical protein MTH538"/>
    <property type="match status" value="1"/>
</dbReference>
<evidence type="ECO:0000313" key="3">
    <source>
        <dbReference type="Proteomes" id="UP001597343"/>
    </source>
</evidence>
<dbReference type="Proteomes" id="UP001597343">
    <property type="component" value="Unassembled WGS sequence"/>
</dbReference>
<accession>A0ABW4ZWE1</accession>
<dbReference type="EMBL" id="JBHUIO010000005">
    <property type="protein sequence ID" value="MFD2170065.1"/>
    <property type="molecule type" value="Genomic_DNA"/>
</dbReference>
<sequence>MAKNLFISHSWTYSDTYDGLVKLLNAGGFDFKNYSVPKNDPIHNASNDRELYEAIKKQISPSSVVIILAGVYASYSKWINHEIDIAKNGFATVKPILAIEPFGSERTSKVVKDAADLIVKWNTNSIISGIEKLTK</sequence>
<name>A0ABW4ZWE1_9BACL</name>
<dbReference type="SUPFAM" id="SSF52206">
    <property type="entry name" value="Hypothetical protein MTH538"/>
    <property type="match status" value="1"/>
</dbReference>
<dbReference type="InterPro" id="IPR015032">
    <property type="entry name" value="ThsB__TIR-like_domain"/>
</dbReference>
<proteinExistence type="predicted"/>
<protein>
    <submittedName>
        <fullName evidence="2">TIR domain-containing protein</fullName>
    </submittedName>
</protein>